<sequence>MSAAMTSAPRSQPIIIAPAPMTNGQHVTDGTDQASTMPYTCMTCARRKVRCDKILPTCSTCRKARLDCEYHEPAPRKRKRKPIDDVQERLDRYERLLRQNGIEHQNGYATALATPDETPDPNRMSSRAPAHKSAGSGKLVGDNPGRTRYIDATVWTDLNEDLQSSSDEEGELEPPPVSPYERYPSARATDLVSGALLSSNSPSASLIDLHPTYESAMKLWKIYVDYVDPVVKVIHVPSTLGVVQRAAANPSSASKTTEALLFAIYHFAITAMSETECHKLLAEPRNKLLTRYHNASRQALVNASFMRSTDLTLVQAFILLLLAVRSTYDPHMFWILTGVAVRVAQRIGLHRDGEELGLKPFDVQLRRRIFWQLLPLDGMAAQMSGTGISMASDAWSVKQMLNLNDSDIWPGMIDAPEPRTGATDVMFCLARTEIAKCIQKAKPPMGNWTLMWQDQEVEETNSFLNELESEMENKYVRHCDFGDPVHNLTMVMCRASVTSARLRIRLNRDRNMKDVSDEERRTIWALAKKVLDYNIAIYNDPGLARFMWHLNAFFQFDSLLWILTELRRDPLSYKDENVWARLDQVYNNHPELMVPKRSLQAAVGRLTLRTWETYQSHLARNGQLPEPEPCFIPSLRTVLSKRPGTQPSSGPTPKDEYNPWGPGDASDDLSGPDFLSSVQYPSDFDFNQMIDSATDSMDWTFWDQLIQNPSSFPTS</sequence>
<gene>
    <name evidence="1" type="ORF">LTR37_021300</name>
</gene>
<dbReference type="Proteomes" id="UP001281147">
    <property type="component" value="Unassembled WGS sequence"/>
</dbReference>
<evidence type="ECO:0000313" key="2">
    <source>
        <dbReference type="Proteomes" id="UP001281147"/>
    </source>
</evidence>
<comment type="caution">
    <text evidence="1">The sequence shown here is derived from an EMBL/GenBank/DDBJ whole genome shotgun (WGS) entry which is preliminary data.</text>
</comment>
<dbReference type="EMBL" id="JAUTXU010000466">
    <property type="protein sequence ID" value="KAK3680358.1"/>
    <property type="molecule type" value="Genomic_DNA"/>
</dbReference>
<protein>
    <submittedName>
        <fullName evidence="1">Uncharacterized protein</fullName>
    </submittedName>
</protein>
<evidence type="ECO:0000313" key="1">
    <source>
        <dbReference type="EMBL" id="KAK3680358.1"/>
    </source>
</evidence>
<name>A0ACC3M973_9PEZI</name>
<proteinExistence type="predicted"/>
<reference evidence="1" key="1">
    <citation type="submission" date="2023-07" db="EMBL/GenBank/DDBJ databases">
        <title>Black Yeasts Isolated from many extreme environments.</title>
        <authorList>
            <person name="Coleine C."/>
            <person name="Stajich J.E."/>
            <person name="Selbmann L."/>
        </authorList>
    </citation>
    <scope>NUCLEOTIDE SEQUENCE</scope>
    <source>
        <strain evidence="1">CCFEE 5714</strain>
    </source>
</reference>
<accession>A0ACC3M973</accession>
<keyword evidence="2" id="KW-1185">Reference proteome</keyword>
<organism evidence="1 2">
    <name type="scientific">Vermiconidia calcicola</name>
    <dbReference type="NCBI Taxonomy" id="1690605"/>
    <lineage>
        <taxon>Eukaryota</taxon>
        <taxon>Fungi</taxon>
        <taxon>Dikarya</taxon>
        <taxon>Ascomycota</taxon>
        <taxon>Pezizomycotina</taxon>
        <taxon>Dothideomycetes</taxon>
        <taxon>Dothideomycetidae</taxon>
        <taxon>Mycosphaerellales</taxon>
        <taxon>Extremaceae</taxon>
        <taxon>Vermiconidia</taxon>
    </lineage>
</organism>